<evidence type="ECO:0000256" key="3">
    <source>
        <dbReference type="SAM" id="Phobius"/>
    </source>
</evidence>
<accession>A0A139AMJ8</accession>
<dbReference type="Pfam" id="PF00226">
    <property type="entry name" value="DnaJ"/>
    <property type="match status" value="1"/>
</dbReference>
<feature type="transmembrane region" description="Helical" evidence="3">
    <location>
        <begin position="235"/>
        <end position="252"/>
    </location>
</feature>
<keyword evidence="3" id="KW-0812">Transmembrane</keyword>
<protein>
    <submittedName>
        <fullName evidence="5">DnaJ-domain-containing protein</fullName>
    </submittedName>
</protein>
<dbReference type="InterPro" id="IPR036869">
    <property type="entry name" value="J_dom_sf"/>
</dbReference>
<dbReference type="Proteomes" id="UP000070544">
    <property type="component" value="Unassembled WGS sequence"/>
</dbReference>
<feature type="domain" description="J" evidence="4">
    <location>
        <begin position="65"/>
        <end position="161"/>
    </location>
</feature>
<feature type="region of interest" description="Disordered" evidence="2">
    <location>
        <begin position="96"/>
        <end position="135"/>
    </location>
</feature>
<evidence type="ECO:0000256" key="2">
    <source>
        <dbReference type="SAM" id="MobiDB-lite"/>
    </source>
</evidence>
<name>A0A139AMJ8_GONPJ</name>
<dbReference type="OrthoDB" id="10250354at2759"/>
<dbReference type="PANTHER" id="PTHR43096">
    <property type="entry name" value="DNAJ HOMOLOG 1, MITOCHONDRIAL-RELATED"/>
    <property type="match status" value="1"/>
</dbReference>
<dbReference type="PRINTS" id="PR00625">
    <property type="entry name" value="JDOMAIN"/>
</dbReference>
<evidence type="ECO:0000259" key="4">
    <source>
        <dbReference type="PROSITE" id="PS50076"/>
    </source>
</evidence>
<keyword evidence="6" id="KW-1185">Reference proteome</keyword>
<dbReference type="SUPFAM" id="SSF46565">
    <property type="entry name" value="Chaperone J-domain"/>
    <property type="match status" value="1"/>
</dbReference>
<proteinExistence type="predicted"/>
<dbReference type="GO" id="GO:0042026">
    <property type="term" value="P:protein refolding"/>
    <property type="evidence" value="ECO:0007669"/>
    <property type="project" value="TreeGrafter"/>
</dbReference>
<keyword evidence="3" id="KW-0472">Membrane</keyword>
<evidence type="ECO:0000256" key="1">
    <source>
        <dbReference type="ARBA" id="ARBA00023186"/>
    </source>
</evidence>
<dbReference type="InterPro" id="IPR001623">
    <property type="entry name" value="DnaJ_domain"/>
</dbReference>
<dbReference type="Gene3D" id="1.10.287.110">
    <property type="entry name" value="DnaJ domain"/>
    <property type="match status" value="1"/>
</dbReference>
<evidence type="ECO:0000313" key="6">
    <source>
        <dbReference type="Proteomes" id="UP000070544"/>
    </source>
</evidence>
<dbReference type="PROSITE" id="PS50076">
    <property type="entry name" value="DNAJ_2"/>
    <property type="match status" value="1"/>
</dbReference>
<gene>
    <name evidence="5" type="ORF">M427DRAFT_54211</name>
</gene>
<dbReference type="PANTHER" id="PTHR43096:SF52">
    <property type="entry name" value="DNAJ HOMOLOG 1, MITOCHONDRIAL-RELATED"/>
    <property type="match status" value="1"/>
</dbReference>
<feature type="region of interest" description="Disordered" evidence="2">
    <location>
        <begin position="272"/>
        <end position="302"/>
    </location>
</feature>
<reference evidence="5 6" key="1">
    <citation type="journal article" date="2015" name="Genome Biol. Evol.">
        <title>Phylogenomic analyses indicate that early fungi evolved digesting cell walls of algal ancestors of land plants.</title>
        <authorList>
            <person name="Chang Y."/>
            <person name="Wang S."/>
            <person name="Sekimoto S."/>
            <person name="Aerts A.L."/>
            <person name="Choi C."/>
            <person name="Clum A."/>
            <person name="LaButti K.M."/>
            <person name="Lindquist E.A."/>
            <person name="Yee Ngan C."/>
            <person name="Ohm R.A."/>
            <person name="Salamov A.A."/>
            <person name="Grigoriev I.V."/>
            <person name="Spatafora J.W."/>
            <person name="Berbee M.L."/>
        </authorList>
    </citation>
    <scope>NUCLEOTIDE SEQUENCE [LARGE SCALE GENOMIC DNA]</scope>
    <source>
        <strain evidence="5 6">JEL478</strain>
    </source>
</reference>
<keyword evidence="1" id="KW-0143">Chaperone</keyword>
<dbReference type="EMBL" id="KQ965744">
    <property type="protein sequence ID" value="KXS17992.1"/>
    <property type="molecule type" value="Genomic_DNA"/>
</dbReference>
<dbReference type="CDD" id="cd06257">
    <property type="entry name" value="DnaJ"/>
    <property type="match status" value="1"/>
</dbReference>
<feature type="compositionally biased region" description="Low complexity" evidence="2">
    <location>
        <begin position="276"/>
        <end position="285"/>
    </location>
</feature>
<dbReference type="GO" id="GO:0051082">
    <property type="term" value="F:unfolded protein binding"/>
    <property type="evidence" value="ECO:0007669"/>
    <property type="project" value="TreeGrafter"/>
</dbReference>
<organism evidence="5 6">
    <name type="scientific">Gonapodya prolifera (strain JEL478)</name>
    <name type="common">Monoblepharis prolifera</name>
    <dbReference type="NCBI Taxonomy" id="1344416"/>
    <lineage>
        <taxon>Eukaryota</taxon>
        <taxon>Fungi</taxon>
        <taxon>Fungi incertae sedis</taxon>
        <taxon>Chytridiomycota</taxon>
        <taxon>Chytridiomycota incertae sedis</taxon>
        <taxon>Monoblepharidomycetes</taxon>
        <taxon>Monoblepharidales</taxon>
        <taxon>Gonapodyaceae</taxon>
        <taxon>Gonapodya</taxon>
    </lineage>
</organism>
<keyword evidence="3" id="KW-1133">Transmembrane helix</keyword>
<dbReference type="AlphaFoldDB" id="A0A139AMJ8"/>
<dbReference type="GO" id="GO:0005737">
    <property type="term" value="C:cytoplasm"/>
    <property type="evidence" value="ECO:0007669"/>
    <property type="project" value="TreeGrafter"/>
</dbReference>
<dbReference type="SMART" id="SM00271">
    <property type="entry name" value="DnaJ"/>
    <property type="match status" value="1"/>
</dbReference>
<sequence length="343" mass="38129">MAAHRKFADAVSPLLPLLAPALASAHLSHIQIALPSLTTATRTFSSSPCCAARLHSGDSEFAHLDPYRELGVEKSASQGDIQKAYRALLFSLHPDRHQSTADTDPFPPATPTHGNLRRSISGHRHKRPSTAGADKDRLLRVLAAYDILRNPDKRRKHDQAVEWRVNWNGDYVMCRPGEDGFGPPHRRRTRPPTGGMHYEAGGAWEDPFPGTYGSAAAADEHPTWAPPPFIEKSTSMGIVVLYLIAVGGYFVWDFTQWTERNRKHDLDFPLPQPRYLRTSSSGTPTPSLPPRPRLTESAPPESQIAAYLDRINNGKEGYGRPSEVAVRNRWRWNGRGEVNGEDV</sequence>
<evidence type="ECO:0000313" key="5">
    <source>
        <dbReference type="EMBL" id="KXS17992.1"/>
    </source>
</evidence>